<proteinExistence type="predicted"/>
<sequence>MPRSRRVYKKKKTPNRWLPKSSEQPSTPNWSAFPKPAESEPMITTSEKKLLENITTCANETKPPVEPMYKVSGFGASIAIREQYSNNIDFSDFHKSYQLNLRLSTIERETAHTSEDVHIICRILTKYDECKEMMARMHNRAMHAGNGNTGRADGRDPNPPAKQGQKADVIKKKVATC</sequence>
<gene>
    <name evidence="2" type="ORF">GE061_015830</name>
</gene>
<evidence type="ECO:0000313" key="2">
    <source>
        <dbReference type="EMBL" id="KAF6210074.1"/>
    </source>
</evidence>
<dbReference type="Proteomes" id="UP000466442">
    <property type="component" value="Unassembled WGS sequence"/>
</dbReference>
<dbReference type="AlphaFoldDB" id="A0A8S9XN92"/>
<name>A0A8S9XN92_APOLU</name>
<reference evidence="2" key="1">
    <citation type="journal article" date="2021" name="Mol. Ecol. Resour.">
        <title>Apolygus lucorum genome provides insights into omnivorousness and mesophyll feeding.</title>
        <authorList>
            <person name="Liu Y."/>
            <person name="Liu H."/>
            <person name="Wang H."/>
            <person name="Huang T."/>
            <person name="Liu B."/>
            <person name="Yang B."/>
            <person name="Yin L."/>
            <person name="Li B."/>
            <person name="Zhang Y."/>
            <person name="Zhang S."/>
            <person name="Jiang F."/>
            <person name="Zhang X."/>
            <person name="Ren Y."/>
            <person name="Wang B."/>
            <person name="Wang S."/>
            <person name="Lu Y."/>
            <person name="Wu K."/>
            <person name="Fan W."/>
            <person name="Wang G."/>
        </authorList>
    </citation>
    <scope>NUCLEOTIDE SEQUENCE</scope>
    <source>
        <strain evidence="2">12Hb</strain>
    </source>
</reference>
<dbReference type="EMBL" id="WIXP02000006">
    <property type="protein sequence ID" value="KAF6210074.1"/>
    <property type="molecule type" value="Genomic_DNA"/>
</dbReference>
<evidence type="ECO:0000313" key="3">
    <source>
        <dbReference type="Proteomes" id="UP000466442"/>
    </source>
</evidence>
<feature type="compositionally biased region" description="Polar residues" evidence="1">
    <location>
        <begin position="21"/>
        <end position="30"/>
    </location>
</feature>
<comment type="caution">
    <text evidence="2">The sequence shown here is derived from an EMBL/GenBank/DDBJ whole genome shotgun (WGS) entry which is preliminary data.</text>
</comment>
<protein>
    <submittedName>
        <fullName evidence="2">Uncharacterized protein</fullName>
    </submittedName>
</protein>
<accession>A0A8S9XN92</accession>
<feature type="region of interest" description="Disordered" evidence="1">
    <location>
        <begin position="142"/>
        <end position="177"/>
    </location>
</feature>
<feature type="compositionally biased region" description="Basic residues" evidence="1">
    <location>
        <begin position="1"/>
        <end position="14"/>
    </location>
</feature>
<evidence type="ECO:0000256" key="1">
    <source>
        <dbReference type="SAM" id="MobiDB-lite"/>
    </source>
</evidence>
<feature type="region of interest" description="Disordered" evidence="1">
    <location>
        <begin position="1"/>
        <end position="40"/>
    </location>
</feature>
<organism evidence="2 3">
    <name type="scientific">Apolygus lucorum</name>
    <name type="common">Small green plant bug</name>
    <name type="synonym">Lygocoris lucorum</name>
    <dbReference type="NCBI Taxonomy" id="248454"/>
    <lineage>
        <taxon>Eukaryota</taxon>
        <taxon>Metazoa</taxon>
        <taxon>Ecdysozoa</taxon>
        <taxon>Arthropoda</taxon>
        <taxon>Hexapoda</taxon>
        <taxon>Insecta</taxon>
        <taxon>Pterygota</taxon>
        <taxon>Neoptera</taxon>
        <taxon>Paraneoptera</taxon>
        <taxon>Hemiptera</taxon>
        <taxon>Heteroptera</taxon>
        <taxon>Panheteroptera</taxon>
        <taxon>Cimicomorpha</taxon>
        <taxon>Miridae</taxon>
        <taxon>Mirini</taxon>
        <taxon>Apolygus</taxon>
    </lineage>
</organism>
<keyword evidence="3" id="KW-1185">Reference proteome</keyword>